<sequence>MNLADIPRPSLRARVYWLTAAISHLQLPAYDETSGNQNDTAQEGLSAAALFHAHLATLLTRGKSSESTRIIAVTSGTTTSGNEVIQIFSTPDNSPNTSPDISPSTSSNDNTIAPEKPARTTTLIISRNSNPNTIEGSTNVEAIVLPQLSNTLMVLRELVTQQRAQKEDYARVKIPNDFPAFTTQVLEVFGTAAGLQSSEPNQTPAILAAISLYAVLCGTKKLLSLIKAFKGLYHDLREWTPLEEEKGSMPRQEIIILDHFARQFLNNNGINTGSNDKFLFNGSNMAAWWTVLIDMIDAYSVLAIQREHIFVAAYSGALRVLLRSFPGRFWAQESLQSHLVTDRAVAKRAAETAATKRATGGKKVRADGPAAADDKSAVPEHAPANNNAAGNQQDHPANVDDNNASAGSAASHRRADPANIDNDTAGNEQGHPANANADELAYVEEDDNEEDDTAKAIEDESLDVLDPTLAAQSRRHVPRPECWAFVRGVAALSAWTAAASSIANTLLKRQNSTFNVTLVDLPRQAIPDIPVAEITAFWAAQRGWSTSQSLKVSETLGSIKDHVSKGACHAEAGLLASFLRCARPQVSKDKLEDAGAERMGLPVEGYTGSEEPEGHIPDGHEAAFARLFPGGIFPAHQSIGVAKKCCPVCRILVKVTQTRLTTRLELPGQHGSYHPWVPPDWLPTSVLLEVEDRLLNVLEKLMVKPEEYLGSRSSSPASSLGEAPVLWSQALAVESQSLIKSAQKNQQGTS</sequence>
<feature type="region of interest" description="Disordered" evidence="1">
    <location>
        <begin position="352"/>
        <end position="433"/>
    </location>
</feature>
<keyword evidence="3" id="KW-1185">Reference proteome</keyword>
<accession>A0AAD7J703</accession>
<dbReference type="Proteomes" id="UP001215598">
    <property type="component" value="Unassembled WGS sequence"/>
</dbReference>
<evidence type="ECO:0000313" key="3">
    <source>
        <dbReference type="Proteomes" id="UP001215598"/>
    </source>
</evidence>
<dbReference type="AlphaFoldDB" id="A0AAD7J703"/>
<feature type="compositionally biased region" description="Low complexity" evidence="1">
    <location>
        <begin position="399"/>
        <end position="410"/>
    </location>
</feature>
<evidence type="ECO:0000313" key="2">
    <source>
        <dbReference type="EMBL" id="KAJ7757503.1"/>
    </source>
</evidence>
<gene>
    <name evidence="2" type="ORF">B0H16DRAFT_1536844</name>
</gene>
<organism evidence="2 3">
    <name type="scientific">Mycena metata</name>
    <dbReference type="NCBI Taxonomy" id="1033252"/>
    <lineage>
        <taxon>Eukaryota</taxon>
        <taxon>Fungi</taxon>
        <taxon>Dikarya</taxon>
        <taxon>Basidiomycota</taxon>
        <taxon>Agaricomycotina</taxon>
        <taxon>Agaricomycetes</taxon>
        <taxon>Agaricomycetidae</taxon>
        <taxon>Agaricales</taxon>
        <taxon>Marasmiineae</taxon>
        <taxon>Mycenaceae</taxon>
        <taxon>Mycena</taxon>
    </lineage>
</organism>
<feature type="region of interest" description="Disordered" evidence="1">
    <location>
        <begin position="88"/>
        <end position="118"/>
    </location>
</feature>
<dbReference type="EMBL" id="JARKIB010000044">
    <property type="protein sequence ID" value="KAJ7757503.1"/>
    <property type="molecule type" value="Genomic_DNA"/>
</dbReference>
<comment type="caution">
    <text evidence="2">The sequence shown here is derived from an EMBL/GenBank/DDBJ whole genome shotgun (WGS) entry which is preliminary data.</text>
</comment>
<name>A0AAD7J703_9AGAR</name>
<feature type="compositionally biased region" description="Low complexity" evidence="1">
    <location>
        <begin position="382"/>
        <end position="391"/>
    </location>
</feature>
<feature type="compositionally biased region" description="Polar residues" evidence="1">
    <location>
        <begin position="88"/>
        <end position="111"/>
    </location>
</feature>
<evidence type="ECO:0000256" key="1">
    <source>
        <dbReference type="SAM" id="MobiDB-lite"/>
    </source>
</evidence>
<reference evidence="2" key="1">
    <citation type="submission" date="2023-03" db="EMBL/GenBank/DDBJ databases">
        <title>Massive genome expansion in bonnet fungi (Mycena s.s.) driven by repeated elements and novel gene families across ecological guilds.</title>
        <authorList>
            <consortium name="Lawrence Berkeley National Laboratory"/>
            <person name="Harder C.B."/>
            <person name="Miyauchi S."/>
            <person name="Viragh M."/>
            <person name="Kuo A."/>
            <person name="Thoen E."/>
            <person name="Andreopoulos B."/>
            <person name="Lu D."/>
            <person name="Skrede I."/>
            <person name="Drula E."/>
            <person name="Henrissat B."/>
            <person name="Morin E."/>
            <person name="Kohler A."/>
            <person name="Barry K."/>
            <person name="LaButti K."/>
            <person name="Morin E."/>
            <person name="Salamov A."/>
            <person name="Lipzen A."/>
            <person name="Mereny Z."/>
            <person name="Hegedus B."/>
            <person name="Baldrian P."/>
            <person name="Stursova M."/>
            <person name="Weitz H."/>
            <person name="Taylor A."/>
            <person name="Grigoriev I.V."/>
            <person name="Nagy L.G."/>
            <person name="Martin F."/>
            <person name="Kauserud H."/>
        </authorList>
    </citation>
    <scope>NUCLEOTIDE SEQUENCE</scope>
    <source>
        <strain evidence="2">CBHHK182m</strain>
    </source>
</reference>
<protein>
    <submittedName>
        <fullName evidence="2">Uncharacterized protein</fullName>
    </submittedName>
</protein>
<proteinExistence type="predicted"/>